<dbReference type="PANTHER" id="PTHR34109:SF1">
    <property type="entry name" value="VOC DOMAIN-CONTAINING PROTEIN"/>
    <property type="match status" value="1"/>
</dbReference>
<dbReference type="RefSeq" id="WP_106511290.1">
    <property type="nucleotide sequence ID" value="NZ_PXYI01000001.1"/>
</dbReference>
<dbReference type="Gene3D" id="3.30.720.110">
    <property type="match status" value="1"/>
</dbReference>
<evidence type="ECO:0000313" key="3">
    <source>
        <dbReference type="Proteomes" id="UP000241167"/>
    </source>
</evidence>
<comment type="caution">
    <text evidence="2">The sequence shown here is derived from an EMBL/GenBank/DDBJ whole genome shotgun (WGS) entry which is preliminary data.</text>
</comment>
<dbReference type="AlphaFoldDB" id="A0A2P7QZ78"/>
<dbReference type="Gene3D" id="3.30.720.120">
    <property type="match status" value="1"/>
</dbReference>
<dbReference type="EMBL" id="PXYI01000001">
    <property type="protein sequence ID" value="PSJ43272.1"/>
    <property type="molecule type" value="Genomic_DNA"/>
</dbReference>
<dbReference type="OrthoDB" id="9806868at2"/>
<keyword evidence="3" id="KW-1185">Reference proteome</keyword>
<protein>
    <submittedName>
        <fullName evidence="2">Glyoxalase</fullName>
    </submittedName>
</protein>
<feature type="domain" description="VOC" evidence="1">
    <location>
        <begin position="4"/>
        <end position="131"/>
    </location>
</feature>
<evidence type="ECO:0000259" key="1">
    <source>
        <dbReference type="PROSITE" id="PS51819"/>
    </source>
</evidence>
<dbReference type="PANTHER" id="PTHR34109">
    <property type="entry name" value="BNAUNNG04460D PROTEIN-RELATED"/>
    <property type="match status" value="1"/>
</dbReference>
<dbReference type="Pfam" id="PF00903">
    <property type="entry name" value="Glyoxalase"/>
    <property type="match status" value="1"/>
</dbReference>
<dbReference type="PROSITE" id="PS51819">
    <property type="entry name" value="VOC"/>
    <property type="match status" value="1"/>
</dbReference>
<sequence length="137" mass="14687">MTLRPGIIANLSYRDAPAAIDLLCAAFGFTRHAVHASEDGVSIQHAQLTLGDSMIMLNTAHSNPFGMATPAETEGRVTCILYVVLDDPDAHHARAAAAGVEIINPPRDQDYGGRSYEARDSEGNVWSFGSYDPWATG</sequence>
<dbReference type="InterPro" id="IPR037523">
    <property type="entry name" value="VOC_core"/>
</dbReference>
<organism evidence="2 3">
    <name type="scientific">Allosphingosinicella deserti</name>
    <dbReference type="NCBI Taxonomy" id="2116704"/>
    <lineage>
        <taxon>Bacteria</taxon>
        <taxon>Pseudomonadati</taxon>
        <taxon>Pseudomonadota</taxon>
        <taxon>Alphaproteobacteria</taxon>
        <taxon>Sphingomonadales</taxon>
        <taxon>Sphingomonadaceae</taxon>
        <taxon>Allosphingosinicella</taxon>
    </lineage>
</organism>
<dbReference type="Proteomes" id="UP000241167">
    <property type="component" value="Unassembled WGS sequence"/>
</dbReference>
<reference evidence="2 3" key="1">
    <citation type="submission" date="2018-03" db="EMBL/GenBank/DDBJ databases">
        <title>The draft genome of Sphingosinicella sp. GL-C-18.</title>
        <authorList>
            <person name="Liu L."/>
            <person name="Li L."/>
            <person name="Liang L."/>
            <person name="Zhang X."/>
            <person name="Wang T."/>
        </authorList>
    </citation>
    <scope>NUCLEOTIDE SEQUENCE [LARGE SCALE GENOMIC DNA]</scope>
    <source>
        <strain evidence="2 3">GL-C-18</strain>
    </source>
</reference>
<dbReference type="InterPro" id="IPR004360">
    <property type="entry name" value="Glyas_Fos-R_dOase_dom"/>
</dbReference>
<dbReference type="SUPFAM" id="SSF54593">
    <property type="entry name" value="Glyoxalase/Bleomycin resistance protein/Dihydroxybiphenyl dioxygenase"/>
    <property type="match status" value="1"/>
</dbReference>
<name>A0A2P7QZ78_9SPHN</name>
<dbReference type="InterPro" id="IPR029068">
    <property type="entry name" value="Glyas_Bleomycin-R_OHBP_Dase"/>
</dbReference>
<proteinExistence type="predicted"/>
<evidence type="ECO:0000313" key="2">
    <source>
        <dbReference type="EMBL" id="PSJ43272.1"/>
    </source>
</evidence>
<accession>A0A2P7QZ78</accession>
<gene>
    <name evidence="2" type="ORF">C7I55_02525</name>
</gene>